<feature type="domain" description="Endonuclease/exonuclease/phosphatase" evidence="1">
    <location>
        <begin position="7"/>
        <end position="226"/>
    </location>
</feature>
<reference evidence="3" key="1">
    <citation type="journal article" date="2014" name="Science">
        <title>Ancient hybridizations among the ancestral genomes of bread wheat.</title>
        <authorList>
            <consortium name="International Wheat Genome Sequencing Consortium,"/>
            <person name="Marcussen T."/>
            <person name="Sandve S.R."/>
            <person name="Heier L."/>
            <person name="Spannagl M."/>
            <person name="Pfeifer M."/>
            <person name="Jakobsen K.S."/>
            <person name="Wulff B.B."/>
            <person name="Steuernagel B."/>
            <person name="Mayer K.F."/>
            <person name="Olsen O.A."/>
        </authorList>
    </citation>
    <scope>NUCLEOTIDE SEQUENCE [LARGE SCALE GENOMIC DNA]</scope>
    <source>
        <strain evidence="3">cv. AL8/78</strain>
    </source>
</reference>
<protein>
    <recommendedName>
        <fullName evidence="1">Endonuclease/exonuclease/phosphatase domain-containing protein</fullName>
    </recommendedName>
</protein>
<evidence type="ECO:0000313" key="3">
    <source>
        <dbReference type="Proteomes" id="UP000015105"/>
    </source>
</evidence>
<proteinExistence type="predicted"/>
<dbReference type="SUPFAM" id="SSF56219">
    <property type="entry name" value="DNase I-like"/>
    <property type="match status" value="1"/>
</dbReference>
<dbReference type="PANTHER" id="PTHR33710:SF71">
    <property type="entry name" value="ENDONUCLEASE_EXONUCLEASE_PHOSPHATASE DOMAIN-CONTAINING PROTEIN"/>
    <property type="match status" value="1"/>
</dbReference>
<dbReference type="Proteomes" id="UP000015105">
    <property type="component" value="Chromosome 6D"/>
</dbReference>
<organism evidence="2 3">
    <name type="scientific">Aegilops tauschii subsp. strangulata</name>
    <name type="common">Goatgrass</name>
    <dbReference type="NCBI Taxonomy" id="200361"/>
    <lineage>
        <taxon>Eukaryota</taxon>
        <taxon>Viridiplantae</taxon>
        <taxon>Streptophyta</taxon>
        <taxon>Embryophyta</taxon>
        <taxon>Tracheophyta</taxon>
        <taxon>Spermatophyta</taxon>
        <taxon>Magnoliopsida</taxon>
        <taxon>Liliopsida</taxon>
        <taxon>Poales</taxon>
        <taxon>Poaceae</taxon>
        <taxon>BOP clade</taxon>
        <taxon>Pooideae</taxon>
        <taxon>Triticodae</taxon>
        <taxon>Triticeae</taxon>
        <taxon>Triticinae</taxon>
        <taxon>Aegilops</taxon>
    </lineage>
</organism>
<dbReference type="AlphaFoldDB" id="A0A453NDY2"/>
<reference evidence="2" key="5">
    <citation type="journal article" date="2021" name="G3 (Bethesda)">
        <title>Aegilops tauschii genome assembly Aet v5.0 features greater sequence contiguity and improved annotation.</title>
        <authorList>
            <person name="Wang L."/>
            <person name="Zhu T."/>
            <person name="Rodriguez J.C."/>
            <person name="Deal K.R."/>
            <person name="Dubcovsky J."/>
            <person name="McGuire P.E."/>
            <person name="Lux T."/>
            <person name="Spannagl M."/>
            <person name="Mayer K.F.X."/>
            <person name="Baldrich P."/>
            <person name="Meyers B.C."/>
            <person name="Huo N."/>
            <person name="Gu Y.Q."/>
            <person name="Zhou H."/>
            <person name="Devos K.M."/>
            <person name="Bennetzen J.L."/>
            <person name="Unver T."/>
            <person name="Budak H."/>
            <person name="Gulick P.J."/>
            <person name="Galiba G."/>
            <person name="Kalapos B."/>
            <person name="Nelson D.R."/>
            <person name="Li P."/>
            <person name="You F.M."/>
            <person name="Luo M.C."/>
            <person name="Dvorak J."/>
        </authorList>
    </citation>
    <scope>NUCLEOTIDE SEQUENCE [LARGE SCALE GENOMIC DNA]</scope>
    <source>
        <strain evidence="2">cv. AL8/78</strain>
    </source>
</reference>
<name>A0A453NDY2_AEGTS</name>
<dbReference type="InterPro" id="IPR005135">
    <property type="entry name" value="Endo/exonuclease/phosphatase"/>
</dbReference>
<dbReference type="InterPro" id="IPR036691">
    <property type="entry name" value="Endo/exonu/phosph_ase_sf"/>
</dbReference>
<sequence length="228" mass="25861">MVVGLIWNGRGLNKPEKLNAMGKLIRETHADLVGFSESKKESFSNAQIKSIDPNNDFTWNWMPAIGTAGGILVGIKQDDFKIISVDILQFSVACLIKDKKDGRVWRFITVYGAAYDNLKLEVINELHNTMEAWLGPTIIGGDFNLVRSSEEKNTGSVNLHWVTLFNDWVNKYALIELKNYTRKFTWANNQDNLVMANIDKIFISTCWEHFFPAVQIKALPRVGSDHTP</sequence>
<dbReference type="STRING" id="200361.A0A453NDY2"/>
<dbReference type="GO" id="GO:0003824">
    <property type="term" value="F:catalytic activity"/>
    <property type="evidence" value="ECO:0007669"/>
    <property type="project" value="InterPro"/>
</dbReference>
<reference evidence="2" key="3">
    <citation type="journal article" date="2017" name="Nature">
        <title>Genome sequence of the progenitor of the wheat D genome Aegilops tauschii.</title>
        <authorList>
            <person name="Luo M.C."/>
            <person name="Gu Y.Q."/>
            <person name="Puiu D."/>
            <person name="Wang H."/>
            <person name="Twardziok S.O."/>
            <person name="Deal K.R."/>
            <person name="Huo N."/>
            <person name="Zhu T."/>
            <person name="Wang L."/>
            <person name="Wang Y."/>
            <person name="McGuire P.E."/>
            <person name="Liu S."/>
            <person name="Long H."/>
            <person name="Ramasamy R.K."/>
            <person name="Rodriguez J.C."/>
            <person name="Van S.L."/>
            <person name="Yuan L."/>
            <person name="Wang Z."/>
            <person name="Xia Z."/>
            <person name="Xiao L."/>
            <person name="Anderson O.D."/>
            <person name="Ouyang S."/>
            <person name="Liang Y."/>
            <person name="Zimin A.V."/>
            <person name="Pertea G."/>
            <person name="Qi P."/>
            <person name="Bennetzen J.L."/>
            <person name="Dai X."/>
            <person name="Dawson M.W."/>
            <person name="Muller H.G."/>
            <person name="Kugler K."/>
            <person name="Rivarola-Duarte L."/>
            <person name="Spannagl M."/>
            <person name="Mayer K.F.X."/>
            <person name="Lu F.H."/>
            <person name="Bevan M.W."/>
            <person name="Leroy P."/>
            <person name="Li P."/>
            <person name="You F.M."/>
            <person name="Sun Q."/>
            <person name="Liu Z."/>
            <person name="Lyons E."/>
            <person name="Wicker T."/>
            <person name="Salzberg S.L."/>
            <person name="Devos K.M."/>
            <person name="Dvorak J."/>
        </authorList>
    </citation>
    <scope>NUCLEOTIDE SEQUENCE [LARGE SCALE GENOMIC DNA]</scope>
    <source>
        <strain evidence="2">cv. AL8/78</strain>
    </source>
</reference>
<accession>A0A453NDY2</accession>
<dbReference type="PANTHER" id="PTHR33710">
    <property type="entry name" value="BNAC02G09200D PROTEIN"/>
    <property type="match status" value="1"/>
</dbReference>
<dbReference type="Gene3D" id="3.60.10.10">
    <property type="entry name" value="Endonuclease/exonuclease/phosphatase"/>
    <property type="match status" value="1"/>
</dbReference>
<dbReference type="Gramene" id="AET6Gv20345200.1">
    <property type="protein sequence ID" value="AET6Gv20345200.1"/>
    <property type="gene ID" value="AET6Gv20345200"/>
</dbReference>
<evidence type="ECO:0000259" key="1">
    <source>
        <dbReference type="Pfam" id="PF03372"/>
    </source>
</evidence>
<dbReference type="Pfam" id="PF03372">
    <property type="entry name" value="Exo_endo_phos"/>
    <property type="match status" value="1"/>
</dbReference>
<reference evidence="2" key="4">
    <citation type="submission" date="2019-03" db="UniProtKB">
        <authorList>
            <consortium name="EnsemblPlants"/>
        </authorList>
    </citation>
    <scope>IDENTIFICATION</scope>
</reference>
<reference evidence="3" key="2">
    <citation type="journal article" date="2017" name="Nat. Plants">
        <title>The Aegilops tauschii genome reveals multiple impacts of transposons.</title>
        <authorList>
            <person name="Zhao G."/>
            <person name="Zou C."/>
            <person name="Li K."/>
            <person name="Wang K."/>
            <person name="Li T."/>
            <person name="Gao L."/>
            <person name="Zhang X."/>
            <person name="Wang H."/>
            <person name="Yang Z."/>
            <person name="Liu X."/>
            <person name="Jiang W."/>
            <person name="Mao L."/>
            <person name="Kong X."/>
            <person name="Jiao Y."/>
            <person name="Jia J."/>
        </authorList>
    </citation>
    <scope>NUCLEOTIDE SEQUENCE [LARGE SCALE GENOMIC DNA]</scope>
    <source>
        <strain evidence="3">cv. AL8/78</strain>
    </source>
</reference>
<keyword evidence="3" id="KW-1185">Reference proteome</keyword>
<evidence type="ECO:0000313" key="2">
    <source>
        <dbReference type="EnsemblPlants" id="AET6Gv20345200.1"/>
    </source>
</evidence>
<dbReference type="EnsemblPlants" id="AET6Gv20345200.1">
    <property type="protein sequence ID" value="AET6Gv20345200.1"/>
    <property type="gene ID" value="AET6Gv20345200"/>
</dbReference>